<evidence type="ECO:0000256" key="1">
    <source>
        <dbReference type="ARBA" id="ARBA00004141"/>
    </source>
</evidence>
<evidence type="ECO:0000256" key="6">
    <source>
        <dbReference type="RuleBase" id="RU363077"/>
    </source>
</evidence>
<evidence type="ECO:0000256" key="5">
    <source>
        <dbReference type="ARBA" id="ARBA00023136"/>
    </source>
</evidence>
<evidence type="ECO:0000313" key="9">
    <source>
        <dbReference type="Proteomes" id="UP001634007"/>
    </source>
</evidence>
<keyword evidence="4 6" id="KW-1133">Transmembrane helix</keyword>
<dbReference type="EMBL" id="JBJKBG010000010">
    <property type="protein sequence ID" value="KAL3717932.1"/>
    <property type="molecule type" value="Genomic_DNA"/>
</dbReference>
<dbReference type="Pfam" id="PF00892">
    <property type="entry name" value="EamA"/>
    <property type="match status" value="1"/>
</dbReference>
<comment type="caution">
    <text evidence="8">The sequence shown here is derived from an EMBL/GenBank/DDBJ whole genome shotgun (WGS) entry which is preliminary data.</text>
</comment>
<keyword evidence="5 6" id="KW-0472">Membrane</keyword>
<feature type="transmembrane region" description="Helical" evidence="6">
    <location>
        <begin position="219"/>
        <end position="239"/>
    </location>
</feature>
<dbReference type="InterPro" id="IPR000620">
    <property type="entry name" value="EamA_dom"/>
</dbReference>
<feature type="transmembrane region" description="Helical" evidence="6">
    <location>
        <begin position="341"/>
        <end position="360"/>
    </location>
</feature>
<feature type="transmembrane region" description="Helical" evidence="6">
    <location>
        <begin position="141"/>
        <end position="161"/>
    </location>
</feature>
<proteinExistence type="inferred from homology"/>
<protein>
    <recommendedName>
        <fullName evidence="6">WAT1-related protein</fullName>
    </recommendedName>
</protein>
<comment type="subcellular location">
    <subcellularLocation>
        <location evidence="1 6">Membrane</location>
        <topology evidence="1 6">Multi-pass membrane protein</topology>
    </subcellularLocation>
</comment>
<evidence type="ECO:0000256" key="2">
    <source>
        <dbReference type="ARBA" id="ARBA00007635"/>
    </source>
</evidence>
<dbReference type="InterPro" id="IPR030184">
    <property type="entry name" value="WAT1-related"/>
</dbReference>
<dbReference type="GO" id="GO:0016020">
    <property type="term" value="C:membrane"/>
    <property type="evidence" value="ECO:0007669"/>
    <property type="project" value="UniProtKB-SubCell"/>
</dbReference>
<accession>A0ABD3ITE3</accession>
<gene>
    <name evidence="8" type="ORF">ACJRO7_003117</name>
</gene>
<evidence type="ECO:0000259" key="7">
    <source>
        <dbReference type="Pfam" id="PF00892"/>
    </source>
</evidence>
<name>A0ABD3ITE3_EUCGL</name>
<dbReference type="InterPro" id="IPR037185">
    <property type="entry name" value="EmrE-like"/>
</dbReference>
<evidence type="ECO:0000313" key="8">
    <source>
        <dbReference type="EMBL" id="KAL3717932.1"/>
    </source>
</evidence>
<dbReference type="PANTHER" id="PTHR31218">
    <property type="entry name" value="WAT1-RELATED PROTEIN"/>
    <property type="match status" value="1"/>
</dbReference>
<keyword evidence="3 6" id="KW-0812">Transmembrane</keyword>
<dbReference type="Proteomes" id="UP001634007">
    <property type="component" value="Unassembled WGS sequence"/>
</dbReference>
<dbReference type="AlphaFoldDB" id="A0ABD3ITE3"/>
<dbReference type="SUPFAM" id="SSF103481">
    <property type="entry name" value="Multidrug resistance efflux transporter EmrE"/>
    <property type="match status" value="2"/>
</dbReference>
<feature type="transmembrane region" description="Helical" evidence="6">
    <location>
        <begin position="251"/>
        <end position="271"/>
    </location>
</feature>
<sequence>MKPGSARNLGTEPCVLSVWVCLCERGKTEREREREREMEGRDWFRREVVPFSAVFAVDSIAVGVATLFKAANSRGMSYHVFLVYAYAIAALLLLPAPFFSLRSRTLPPLSLAIATKVGLLGFVGGFSQILGYAGISMSSPTLGSAISNLTPALTFIFAFLFRMEEVSLNRRSSRAKIIGTVLSIFGASVITLYKGPPVKFTPQPSLSLYLLGDTSNSDWVVGGILLTGEYILVTLWIILLKQIMKDYPAEFTVIFFYNVIVTFMNAIVCLITEHDMSAWRVQGIGLASVICSGLFERCLNNIVHTWAIRLKGPFYVAMFKPLSIPVAVAMGVFLLGDTLHLGSIIGASILSIGFYIVMWGKAKEEMVDESVESLQKAPLLQ</sequence>
<reference evidence="8 9" key="1">
    <citation type="submission" date="2024-11" db="EMBL/GenBank/DDBJ databases">
        <title>Chromosome-level genome assembly of Eucalyptus globulus Labill. provides insights into its genome evolution.</title>
        <authorList>
            <person name="Li X."/>
        </authorList>
    </citation>
    <scope>NUCLEOTIDE SEQUENCE [LARGE SCALE GENOMIC DNA]</scope>
    <source>
        <strain evidence="8">CL2024</strain>
        <tissue evidence="8">Fresh tender leaves</tissue>
    </source>
</reference>
<comment type="similarity">
    <text evidence="2 6">Belongs to the drug/metabolite transporter (DMT) superfamily. Plant drug/metabolite exporter (P-DME) (TC 2.A.7.4) family.</text>
</comment>
<feature type="transmembrane region" description="Helical" evidence="6">
    <location>
        <begin position="48"/>
        <end position="68"/>
    </location>
</feature>
<feature type="transmembrane region" description="Helical" evidence="6">
    <location>
        <begin position="80"/>
        <end position="101"/>
    </location>
</feature>
<feature type="transmembrane region" description="Helical" evidence="6">
    <location>
        <begin position="113"/>
        <end position="135"/>
    </location>
</feature>
<feature type="transmembrane region" description="Helical" evidence="6">
    <location>
        <begin position="173"/>
        <end position="193"/>
    </location>
</feature>
<keyword evidence="9" id="KW-1185">Reference proteome</keyword>
<evidence type="ECO:0000256" key="3">
    <source>
        <dbReference type="ARBA" id="ARBA00022692"/>
    </source>
</evidence>
<feature type="domain" description="EamA" evidence="7">
    <location>
        <begin position="59"/>
        <end position="191"/>
    </location>
</feature>
<evidence type="ECO:0000256" key="4">
    <source>
        <dbReference type="ARBA" id="ARBA00022989"/>
    </source>
</evidence>
<feature type="transmembrane region" description="Helical" evidence="6">
    <location>
        <begin position="315"/>
        <end position="335"/>
    </location>
</feature>
<feature type="transmembrane region" description="Helical" evidence="6">
    <location>
        <begin position="277"/>
        <end position="295"/>
    </location>
</feature>
<organism evidence="8 9">
    <name type="scientific">Eucalyptus globulus</name>
    <name type="common">Tasmanian blue gum</name>
    <dbReference type="NCBI Taxonomy" id="34317"/>
    <lineage>
        <taxon>Eukaryota</taxon>
        <taxon>Viridiplantae</taxon>
        <taxon>Streptophyta</taxon>
        <taxon>Embryophyta</taxon>
        <taxon>Tracheophyta</taxon>
        <taxon>Spermatophyta</taxon>
        <taxon>Magnoliopsida</taxon>
        <taxon>eudicotyledons</taxon>
        <taxon>Gunneridae</taxon>
        <taxon>Pentapetalae</taxon>
        <taxon>rosids</taxon>
        <taxon>malvids</taxon>
        <taxon>Myrtales</taxon>
        <taxon>Myrtaceae</taxon>
        <taxon>Myrtoideae</taxon>
        <taxon>Eucalypteae</taxon>
        <taxon>Eucalyptus</taxon>
    </lineage>
</organism>